<dbReference type="SUPFAM" id="SSF81324">
    <property type="entry name" value="Voltage-gated potassium channels"/>
    <property type="match status" value="1"/>
</dbReference>
<dbReference type="PANTHER" id="PTHR43833">
    <property type="entry name" value="POTASSIUM CHANNEL PROTEIN 2-RELATED-RELATED"/>
    <property type="match status" value="1"/>
</dbReference>
<proteinExistence type="predicted"/>
<keyword evidence="1" id="KW-1133">Transmembrane helix</keyword>
<keyword evidence="1" id="KW-0812">Transmembrane</keyword>
<dbReference type="PROSITE" id="PS51201">
    <property type="entry name" value="RCK_N"/>
    <property type="match status" value="1"/>
</dbReference>
<comment type="caution">
    <text evidence="4">The sequence shown here is derived from an EMBL/GenBank/DDBJ whole genome shotgun (WGS) entry which is preliminary data.</text>
</comment>
<dbReference type="InterPro" id="IPR036291">
    <property type="entry name" value="NAD(P)-bd_dom_sf"/>
</dbReference>
<dbReference type="GO" id="GO:0008324">
    <property type="term" value="F:monoatomic cation transmembrane transporter activity"/>
    <property type="evidence" value="ECO:0007669"/>
    <property type="project" value="InterPro"/>
</dbReference>
<dbReference type="InterPro" id="IPR006037">
    <property type="entry name" value="RCK_C"/>
</dbReference>
<evidence type="ECO:0000256" key="1">
    <source>
        <dbReference type="SAM" id="Phobius"/>
    </source>
</evidence>
<gene>
    <name evidence="4" type="ORF">G7B40_006600</name>
</gene>
<dbReference type="InterPro" id="IPR003148">
    <property type="entry name" value="RCK_N"/>
</dbReference>
<keyword evidence="1" id="KW-0472">Membrane</keyword>
<dbReference type="InterPro" id="IPR050721">
    <property type="entry name" value="Trk_Ktr_HKT_K-transport"/>
</dbReference>
<feature type="domain" description="RCK C-terminal" evidence="3">
    <location>
        <begin position="655"/>
        <end position="739"/>
    </location>
</feature>
<reference evidence="5" key="1">
    <citation type="journal article" date="2021" name="Science">
        <title>Hunting the eagle killer: A cyanobacterial neurotoxin causes vacuolar myelinopathy.</title>
        <authorList>
            <person name="Breinlinger S."/>
            <person name="Phillips T.J."/>
            <person name="Haram B.N."/>
            <person name="Mares J."/>
            <person name="Martinez Yerena J.A."/>
            <person name="Hrouzek P."/>
            <person name="Sobotka R."/>
            <person name="Henderson W.M."/>
            <person name="Schmieder P."/>
            <person name="Williams S.M."/>
            <person name="Lauderdale J.D."/>
            <person name="Wilde H.D."/>
            <person name="Gerrin W."/>
            <person name="Kust A."/>
            <person name="Washington J.W."/>
            <person name="Wagner C."/>
            <person name="Geier B."/>
            <person name="Liebeke M."/>
            <person name="Enke H."/>
            <person name="Niedermeyer T.H.J."/>
            <person name="Wilde S.B."/>
        </authorList>
    </citation>
    <scope>NUCLEOTIDE SEQUENCE [LARGE SCALE GENOMIC DNA]</scope>
    <source>
        <strain evidence="5">Thurmond2011</strain>
    </source>
</reference>
<evidence type="ECO:0000259" key="3">
    <source>
        <dbReference type="PROSITE" id="PS51202"/>
    </source>
</evidence>
<evidence type="ECO:0000313" key="5">
    <source>
        <dbReference type="Proteomes" id="UP000667802"/>
    </source>
</evidence>
<accession>A0AAP5I3V5</accession>
<dbReference type="AlphaFoldDB" id="A0AAP5I3V5"/>
<dbReference type="Pfam" id="PF02080">
    <property type="entry name" value="TrkA_C"/>
    <property type="match status" value="1"/>
</dbReference>
<dbReference type="Gene3D" id="3.30.70.1450">
    <property type="entry name" value="Regulator of K+ conductance, C-terminal domain"/>
    <property type="match status" value="1"/>
</dbReference>
<feature type="domain" description="RCK N-terminal" evidence="2">
    <location>
        <begin position="127"/>
        <end position="253"/>
    </location>
</feature>
<sequence length="840" mass="93944">MQSGFSQSAGQNDIREILEVMNSLVLPQGITAIAEQENGCLYVLLESTAVPEQQKMAALVNLAVGSIKDAPFNRVKVYGRQAGNPFTDWSHEIGLNLKSNSSTTANLVNNKHSQIGKFPDNQPANRVERFIVCGLGSLGQHSVVALKEFALQEFEVHITAIDRQQPAAWEFEDFPNSLETSLILGDCRRDSVLLKAEITNCRAIIIVTSDDSVNIETAIAARRINPNTRLVVRSGKQNLNKLLEQKLGNFVALDPTELHATTFAVAALGGETLGFFNVGTHRLRVVEHQVKSGDYRFENFPVYRLHKRNQRLLSYPKAALINSFELTQLKLPESEAPLRAFHQWTPDTRVKEGDTIIYIEEVEQFVAPVVEKPKTKSQFNWRQLVQKFQYFAKLDWREGIAYAWNWVYQEQTRRVVSIGVLTGLILGVIGSVVLKFNIPNMSWQAAISDTIILLLGGYGDVFGGLSTTVPLPWWAQLICLIITAFSLLFILSILGLIADRIISSRFEFLQRRSPIPEADHVILVGLGRLGKRIATLLRDLGQPFVCLTSQNEQQDFMPQVPIISGGIVKGLTLVNLPYAKSVIMVTEDQMLNLEVALTARDVASTINRNIDLVIRTYDQRFSDHLAGLLPDIKSFCAYALSAQAFVGAAFGENILSLFRLQDQTVLVTEYEIEANDTLNGKILAEIAYGYGVVPVFYQCKHDDHTKLMPSDDTRLYVGDRLVVLATINGLRRIERGILAPCRRWQLQALKPLDPKAIHYAGDTLTNISGCSLNDAREFMKNLPSVLGVPGVMELSLYEHQAYRLVQRLRKILPVRLVSVSPSDPNSCKICIDWQTDWVFT</sequence>
<feature type="transmembrane region" description="Helical" evidence="1">
    <location>
        <begin position="446"/>
        <end position="467"/>
    </location>
</feature>
<feature type="transmembrane region" description="Helical" evidence="1">
    <location>
        <begin position="415"/>
        <end position="434"/>
    </location>
</feature>
<organism evidence="4 5">
    <name type="scientific">Aetokthonos hydrillicola Thurmond2011</name>
    <dbReference type="NCBI Taxonomy" id="2712845"/>
    <lineage>
        <taxon>Bacteria</taxon>
        <taxon>Bacillati</taxon>
        <taxon>Cyanobacteriota</taxon>
        <taxon>Cyanophyceae</taxon>
        <taxon>Nostocales</taxon>
        <taxon>Hapalosiphonaceae</taxon>
        <taxon>Aetokthonos</taxon>
    </lineage>
</organism>
<keyword evidence="5" id="KW-1185">Reference proteome</keyword>
<dbReference type="GO" id="GO:0006813">
    <property type="term" value="P:potassium ion transport"/>
    <property type="evidence" value="ECO:0007669"/>
    <property type="project" value="InterPro"/>
</dbReference>
<dbReference type="Pfam" id="PF02254">
    <property type="entry name" value="TrkA_N"/>
    <property type="match status" value="2"/>
</dbReference>
<dbReference type="InterPro" id="IPR036721">
    <property type="entry name" value="RCK_C_sf"/>
</dbReference>
<feature type="transmembrane region" description="Helical" evidence="1">
    <location>
        <begin position="473"/>
        <end position="498"/>
    </location>
</feature>
<evidence type="ECO:0000259" key="2">
    <source>
        <dbReference type="PROSITE" id="PS51201"/>
    </source>
</evidence>
<dbReference type="SUPFAM" id="SSF116726">
    <property type="entry name" value="TrkA C-terminal domain-like"/>
    <property type="match status" value="1"/>
</dbReference>
<evidence type="ECO:0000313" key="4">
    <source>
        <dbReference type="EMBL" id="MDR9894241.1"/>
    </source>
</evidence>
<dbReference type="EMBL" id="JAALHA020000002">
    <property type="protein sequence ID" value="MDR9894241.1"/>
    <property type="molecule type" value="Genomic_DNA"/>
</dbReference>
<dbReference type="SUPFAM" id="SSF51735">
    <property type="entry name" value="NAD(P)-binding Rossmann-fold domains"/>
    <property type="match status" value="2"/>
</dbReference>
<name>A0AAP5I3V5_9CYAN</name>
<dbReference type="PROSITE" id="PS51202">
    <property type="entry name" value="RCK_C"/>
    <property type="match status" value="1"/>
</dbReference>
<dbReference type="PANTHER" id="PTHR43833:SF11">
    <property type="entry name" value="VOLTAGE-GATED POTASSIUM CHANNEL KCH"/>
    <property type="match status" value="1"/>
</dbReference>
<dbReference type="Gene3D" id="3.40.50.720">
    <property type="entry name" value="NAD(P)-binding Rossmann-like Domain"/>
    <property type="match status" value="2"/>
</dbReference>
<protein>
    <submittedName>
        <fullName evidence="4">NAD-binding protein</fullName>
    </submittedName>
</protein>
<dbReference type="Proteomes" id="UP000667802">
    <property type="component" value="Unassembled WGS sequence"/>
</dbReference>